<dbReference type="RefSeq" id="WP_251221856.1">
    <property type="nucleotide sequence ID" value="NZ_JAMBOL010000002.1"/>
</dbReference>
<name>A0A9X2DLY6_9BACI</name>
<dbReference type="AlphaFoldDB" id="A0A9X2DLY6"/>
<feature type="chain" id="PRO_5040944708" evidence="1">
    <location>
        <begin position="28"/>
        <end position="106"/>
    </location>
</feature>
<feature type="signal peptide" evidence="1">
    <location>
        <begin position="1"/>
        <end position="27"/>
    </location>
</feature>
<keyword evidence="1" id="KW-0732">Signal</keyword>
<gene>
    <name evidence="2" type="ORF">M3202_02865</name>
</gene>
<evidence type="ECO:0000313" key="2">
    <source>
        <dbReference type="EMBL" id="MCM3713009.1"/>
    </source>
</evidence>
<dbReference type="EMBL" id="JAMBOL010000002">
    <property type="protein sequence ID" value="MCM3713009.1"/>
    <property type="molecule type" value="Genomic_DNA"/>
</dbReference>
<organism evidence="2 3">
    <name type="scientific">Halalkalibacter oceani</name>
    <dbReference type="NCBI Taxonomy" id="1653776"/>
    <lineage>
        <taxon>Bacteria</taxon>
        <taxon>Bacillati</taxon>
        <taxon>Bacillota</taxon>
        <taxon>Bacilli</taxon>
        <taxon>Bacillales</taxon>
        <taxon>Bacillaceae</taxon>
        <taxon>Halalkalibacter</taxon>
    </lineage>
</organism>
<sequence>MRWSHKLFLLLVSALVCGLVLSTNVFAADGENKVELTKQQQEEIAEIQQEILEKKKEVIEKYVEFGVFSEEKGNHIIEKMEEHYSKLEKNGFIPRWEKRKHHHDKE</sequence>
<dbReference type="Pfam" id="PF10925">
    <property type="entry name" value="DUF2680"/>
    <property type="match status" value="1"/>
</dbReference>
<evidence type="ECO:0000256" key="1">
    <source>
        <dbReference type="SAM" id="SignalP"/>
    </source>
</evidence>
<keyword evidence="3" id="KW-1185">Reference proteome</keyword>
<evidence type="ECO:0000313" key="3">
    <source>
        <dbReference type="Proteomes" id="UP001139179"/>
    </source>
</evidence>
<dbReference type="Proteomes" id="UP001139179">
    <property type="component" value="Unassembled WGS sequence"/>
</dbReference>
<comment type="caution">
    <text evidence="2">The sequence shown here is derived from an EMBL/GenBank/DDBJ whole genome shotgun (WGS) entry which is preliminary data.</text>
</comment>
<dbReference type="InterPro" id="IPR024485">
    <property type="entry name" value="DUF2680"/>
</dbReference>
<reference evidence="2" key="1">
    <citation type="submission" date="2022-05" db="EMBL/GenBank/DDBJ databases">
        <title>Comparative Genomics of Spacecraft Associated Microbes.</title>
        <authorList>
            <person name="Tran M.T."/>
            <person name="Wright A."/>
            <person name="Seuylemezian A."/>
            <person name="Eisen J."/>
            <person name="Coil D."/>
        </authorList>
    </citation>
    <scope>NUCLEOTIDE SEQUENCE</scope>
    <source>
        <strain evidence="2">214.1.1</strain>
    </source>
</reference>
<protein>
    <submittedName>
        <fullName evidence="2">YckD family protein</fullName>
    </submittedName>
</protein>
<accession>A0A9X2DLY6</accession>
<proteinExistence type="predicted"/>